<name>A0A4R6G3I1_9BURK</name>
<feature type="transmembrane region" description="Helical" evidence="5">
    <location>
        <begin position="145"/>
        <end position="165"/>
    </location>
</feature>
<dbReference type="SUPFAM" id="SSF103481">
    <property type="entry name" value="Multidrug resistance efflux transporter EmrE"/>
    <property type="match status" value="2"/>
</dbReference>
<evidence type="ECO:0000259" key="6">
    <source>
        <dbReference type="Pfam" id="PF00892"/>
    </source>
</evidence>
<comment type="caution">
    <text evidence="7">The sequence shown here is derived from an EMBL/GenBank/DDBJ whole genome shotgun (WGS) entry which is preliminary data.</text>
</comment>
<evidence type="ECO:0000256" key="3">
    <source>
        <dbReference type="ARBA" id="ARBA00022989"/>
    </source>
</evidence>
<feature type="transmembrane region" description="Helical" evidence="5">
    <location>
        <begin position="211"/>
        <end position="231"/>
    </location>
</feature>
<dbReference type="InterPro" id="IPR000620">
    <property type="entry name" value="EamA_dom"/>
</dbReference>
<keyword evidence="3 5" id="KW-1133">Transmembrane helix</keyword>
<keyword evidence="8" id="KW-1185">Reference proteome</keyword>
<dbReference type="InterPro" id="IPR037185">
    <property type="entry name" value="EmrE-like"/>
</dbReference>
<feature type="transmembrane region" description="Helical" evidence="5">
    <location>
        <begin position="243"/>
        <end position="263"/>
    </location>
</feature>
<dbReference type="EMBL" id="SNWF01000006">
    <property type="protein sequence ID" value="TDN88893.1"/>
    <property type="molecule type" value="Genomic_DNA"/>
</dbReference>
<feature type="transmembrane region" description="Helical" evidence="5">
    <location>
        <begin position="64"/>
        <end position="86"/>
    </location>
</feature>
<evidence type="ECO:0000313" key="8">
    <source>
        <dbReference type="Proteomes" id="UP000294737"/>
    </source>
</evidence>
<organism evidence="7 8">
    <name type="scientific">Herminiimonas fonticola</name>
    <dbReference type="NCBI Taxonomy" id="303380"/>
    <lineage>
        <taxon>Bacteria</taxon>
        <taxon>Pseudomonadati</taxon>
        <taxon>Pseudomonadota</taxon>
        <taxon>Betaproteobacteria</taxon>
        <taxon>Burkholderiales</taxon>
        <taxon>Oxalobacteraceae</taxon>
        <taxon>Herminiimonas</taxon>
    </lineage>
</organism>
<comment type="subcellular location">
    <subcellularLocation>
        <location evidence="1">Membrane</location>
        <topology evidence="1">Multi-pass membrane protein</topology>
    </subcellularLocation>
</comment>
<evidence type="ECO:0000256" key="5">
    <source>
        <dbReference type="SAM" id="Phobius"/>
    </source>
</evidence>
<dbReference type="RefSeq" id="WP_112992788.1">
    <property type="nucleotide sequence ID" value="NZ_PTLZ01000004.1"/>
</dbReference>
<sequence>MQSLWMLFATFAFAIMGVCVKLASETYTVAEILMYRGLVGVIFIYALILRQNGSLKTTFIWQHLWRCFVGTVAVWLWFYAISLLPLATAMTLNYMAPIWISGILFFAAWRLGKRRFEWGLVTAIIASFIGVTLLLRPSIHDDQWLGGFIGLCSGALSALAYLQVRHLGKLGEPESRVVFYFSATGLLAGFLGCLFGPGLHEQPVSILRAHSAYGITLLLSIGVLAAMAQMAMTRAYRLGNTLVTANLQYTGIVFSSLWGIVIWNDVLGLYGWLGIAIILVSGIVATFYNIRNTSTPKTVAPVDPIATEL</sequence>
<feature type="transmembrane region" description="Helical" evidence="5">
    <location>
        <begin position="177"/>
        <end position="199"/>
    </location>
</feature>
<keyword evidence="2 5" id="KW-0812">Transmembrane</keyword>
<feature type="domain" description="EamA" evidence="6">
    <location>
        <begin position="4"/>
        <end position="135"/>
    </location>
</feature>
<accession>A0A4R6G3I1</accession>
<feature type="transmembrane region" description="Helical" evidence="5">
    <location>
        <begin position="269"/>
        <end position="288"/>
    </location>
</feature>
<reference evidence="7 8" key="1">
    <citation type="submission" date="2019-03" db="EMBL/GenBank/DDBJ databases">
        <title>Genomic Encyclopedia of Type Strains, Phase IV (KMG-IV): sequencing the most valuable type-strain genomes for metagenomic binning, comparative biology and taxonomic classification.</title>
        <authorList>
            <person name="Goeker M."/>
        </authorList>
    </citation>
    <scope>NUCLEOTIDE SEQUENCE [LARGE SCALE GENOMIC DNA]</scope>
    <source>
        <strain evidence="7 8">DSM 18555</strain>
    </source>
</reference>
<keyword evidence="4 5" id="KW-0472">Membrane</keyword>
<gene>
    <name evidence="7" type="ORF">EV677_2480</name>
</gene>
<dbReference type="AlphaFoldDB" id="A0A4R6G3I1"/>
<evidence type="ECO:0000256" key="1">
    <source>
        <dbReference type="ARBA" id="ARBA00004141"/>
    </source>
</evidence>
<protein>
    <submittedName>
        <fullName evidence="7">S-adenosylmethionine uptake transporter</fullName>
    </submittedName>
</protein>
<dbReference type="Pfam" id="PF00892">
    <property type="entry name" value="EamA"/>
    <property type="match status" value="1"/>
</dbReference>
<dbReference type="GO" id="GO:0016020">
    <property type="term" value="C:membrane"/>
    <property type="evidence" value="ECO:0007669"/>
    <property type="project" value="UniProtKB-SubCell"/>
</dbReference>
<proteinExistence type="predicted"/>
<feature type="transmembrane region" description="Helical" evidence="5">
    <location>
        <begin position="33"/>
        <end position="52"/>
    </location>
</feature>
<evidence type="ECO:0000313" key="7">
    <source>
        <dbReference type="EMBL" id="TDN88893.1"/>
    </source>
</evidence>
<evidence type="ECO:0000256" key="2">
    <source>
        <dbReference type="ARBA" id="ARBA00022692"/>
    </source>
</evidence>
<feature type="transmembrane region" description="Helical" evidence="5">
    <location>
        <begin position="118"/>
        <end position="139"/>
    </location>
</feature>
<dbReference type="OrthoDB" id="8524934at2"/>
<dbReference type="PANTHER" id="PTHR22911">
    <property type="entry name" value="ACYL-MALONYL CONDENSING ENZYME-RELATED"/>
    <property type="match status" value="1"/>
</dbReference>
<feature type="transmembrane region" description="Helical" evidence="5">
    <location>
        <begin position="92"/>
        <end position="111"/>
    </location>
</feature>
<dbReference type="Proteomes" id="UP000294737">
    <property type="component" value="Unassembled WGS sequence"/>
</dbReference>
<evidence type="ECO:0000256" key="4">
    <source>
        <dbReference type="ARBA" id="ARBA00023136"/>
    </source>
</evidence>
<dbReference type="PANTHER" id="PTHR22911:SF6">
    <property type="entry name" value="SOLUTE CARRIER FAMILY 35 MEMBER G1"/>
    <property type="match status" value="1"/>
</dbReference>